<dbReference type="RefSeq" id="WP_203924676.1">
    <property type="nucleotide sequence ID" value="NZ_BONZ01000122.1"/>
</dbReference>
<evidence type="ECO:0000313" key="3">
    <source>
        <dbReference type="Proteomes" id="UP000642748"/>
    </source>
</evidence>
<comment type="caution">
    <text evidence="2">The sequence shown here is derived from an EMBL/GenBank/DDBJ whole genome shotgun (WGS) entry which is preliminary data.</text>
</comment>
<name>A0A8J3VW23_9ACTN</name>
<evidence type="ECO:0000313" key="2">
    <source>
        <dbReference type="EMBL" id="GIH21297.1"/>
    </source>
</evidence>
<keyword evidence="3" id="KW-1185">Reference proteome</keyword>
<feature type="region of interest" description="Disordered" evidence="1">
    <location>
        <begin position="1"/>
        <end position="32"/>
    </location>
</feature>
<sequence>MSRPKASDGGTGRDRLPPAELVAEAARHPSGSVAEIDRTLIADPNGYIPGEAVRGVWKVDANGCLTGEITPNPEARASPGRLHQAEQQQSLA</sequence>
<reference evidence="2" key="1">
    <citation type="submission" date="2021-01" db="EMBL/GenBank/DDBJ databases">
        <title>Whole genome shotgun sequence of Rugosimonospora africana NBRC 104875.</title>
        <authorList>
            <person name="Komaki H."/>
            <person name="Tamura T."/>
        </authorList>
    </citation>
    <scope>NUCLEOTIDE SEQUENCE</scope>
    <source>
        <strain evidence="2">NBRC 104875</strain>
    </source>
</reference>
<protein>
    <submittedName>
        <fullName evidence="2">Uncharacterized protein</fullName>
    </submittedName>
</protein>
<organism evidence="2 3">
    <name type="scientific">Rugosimonospora africana</name>
    <dbReference type="NCBI Taxonomy" id="556532"/>
    <lineage>
        <taxon>Bacteria</taxon>
        <taxon>Bacillati</taxon>
        <taxon>Actinomycetota</taxon>
        <taxon>Actinomycetes</taxon>
        <taxon>Micromonosporales</taxon>
        <taxon>Micromonosporaceae</taxon>
        <taxon>Rugosimonospora</taxon>
    </lineage>
</organism>
<gene>
    <name evidence="2" type="ORF">Raf01_94690</name>
</gene>
<dbReference type="AlphaFoldDB" id="A0A8J3VW23"/>
<accession>A0A8J3VW23</accession>
<proteinExistence type="predicted"/>
<feature type="region of interest" description="Disordered" evidence="1">
    <location>
        <begin position="65"/>
        <end position="92"/>
    </location>
</feature>
<dbReference type="Proteomes" id="UP000642748">
    <property type="component" value="Unassembled WGS sequence"/>
</dbReference>
<dbReference type="EMBL" id="BONZ01000122">
    <property type="protein sequence ID" value="GIH21297.1"/>
    <property type="molecule type" value="Genomic_DNA"/>
</dbReference>
<evidence type="ECO:0000256" key="1">
    <source>
        <dbReference type="SAM" id="MobiDB-lite"/>
    </source>
</evidence>